<keyword evidence="1" id="KW-0732">Signal</keyword>
<protein>
    <recommendedName>
        <fullName evidence="3">ScyD/ScyE family protein</fullName>
    </recommendedName>
</protein>
<dbReference type="Gene3D" id="2.120.10.30">
    <property type="entry name" value="TolB, C-terminal domain"/>
    <property type="match status" value="1"/>
</dbReference>
<evidence type="ECO:0000256" key="1">
    <source>
        <dbReference type="SAM" id="SignalP"/>
    </source>
</evidence>
<name>A0A7C4QP19_9PLAN</name>
<dbReference type="AlphaFoldDB" id="A0A7C4QP19"/>
<proteinExistence type="predicted"/>
<comment type="caution">
    <text evidence="2">The sequence shown here is derived from an EMBL/GenBank/DDBJ whole genome shotgun (WGS) entry which is preliminary data.</text>
</comment>
<accession>A0A7C4QP19</accession>
<dbReference type="SUPFAM" id="SSF101898">
    <property type="entry name" value="NHL repeat"/>
    <property type="match status" value="1"/>
</dbReference>
<evidence type="ECO:0008006" key="3">
    <source>
        <dbReference type="Google" id="ProtNLM"/>
    </source>
</evidence>
<feature type="signal peptide" evidence="1">
    <location>
        <begin position="1"/>
        <end position="24"/>
    </location>
</feature>
<evidence type="ECO:0000313" key="2">
    <source>
        <dbReference type="EMBL" id="HGT37669.1"/>
    </source>
</evidence>
<feature type="chain" id="PRO_5028025195" description="ScyD/ScyE family protein" evidence="1">
    <location>
        <begin position="25"/>
        <end position="365"/>
    </location>
</feature>
<organism evidence="2">
    <name type="scientific">Schlesneria paludicola</name>
    <dbReference type="NCBI Taxonomy" id="360056"/>
    <lineage>
        <taxon>Bacteria</taxon>
        <taxon>Pseudomonadati</taxon>
        <taxon>Planctomycetota</taxon>
        <taxon>Planctomycetia</taxon>
        <taxon>Planctomycetales</taxon>
        <taxon>Planctomycetaceae</taxon>
        <taxon>Schlesneria</taxon>
    </lineage>
</organism>
<dbReference type="InterPro" id="IPR011042">
    <property type="entry name" value="6-blade_b-propeller_TolB-like"/>
</dbReference>
<reference evidence="2" key="1">
    <citation type="journal article" date="2020" name="mSystems">
        <title>Genome- and Community-Level Interaction Insights into Carbon Utilization and Element Cycling Functions of Hydrothermarchaeota in Hydrothermal Sediment.</title>
        <authorList>
            <person name="Zhou Z."/>
            <person name="Liu Y."/>
            <person name="Xu W."/>
            <person name="Pan J."/>
            <person name="Luo Z.H."/>
            <person name="Li M."/>
        </authorList>
    </citation>
    <scope>NUCLEOTIDE SEQUENCE [LARGE SCALE GENOMIC DNA]</scope>
    <source>
        <strain evidence="2">SpSt-508</strain>
    </source>
</reference>
<sequence length="365" mass="38584">MARMQGWWWSFCLTGALLGGPLWAQNDAEKKDDAPAGHKTKLAIIHLDNPTGVAVNTAGNGHVFVVSKQGVFRYVPGAAGSPSKIFLEVQGFPSDVYGKGPMYDIGPLGVTMWGTDRLIVSDGSRKDGEEVVRVYKIADKAPEVNTIPKEDAAEFTLGPIAPGDQSPNGEGNFYASVVWNDAIYVTSNGDDTKGWVLKAEIKDGKPGPLTPAIATKEQTGVDAPIAITVAPDKSALVIGQGGEVNVPGDSLLTFYNSEGTITKKYATGLHDICGLAYSPSGKLYAVDFAWVDPSQGGLFELVIEGDTCTAKKVPLLDKEGKPLQLDRPTSLAFDKDGGLYITVFGTGQDTGDNPKGGVIRVEPGL</sequence>
<dbReference type="EMBL" id="DSVQ01000001">
    <property type="protein sequence ID" value="HGT37669.1"/>
    <property type="molecule type" value="Genomic_DNA"/>
</dbReference>
<gene>
    <name evidence="2" type="ORF">ENS64_00125</name>
</gene>